<dbReference type="STRING" id="718252.FP2_28580"/>
<dbReference type="KEGG" id="fpr:FP2_28580"/>
<feature type="domain" description="PTS EIIB type-1" evidence="13">
    <location>
        <begin position="4"/>
        <end position="87"/>
    </location>
</feature>
<evidence type="ECO:0000256" key="8">
    <source>
        <dbReference type="ARBA" id="ARBA00022777"/>
    </source>
</evidence>
<feature type="active site" description="Phosphocysteine intermediate; for EIIB activity" evidence="11">
    <location>
        <position position="26"/>
    </location>
</feature>
<dbReference type="PANTHER" id="PTHR30175:SF3">
    <property type="entry name" value="PTS SYSTEM N-ACETYLMURAMIC ACID-SPECIFIC EIIBC COMPONENT"/>
    <property type="match status" value="1"/>
</dbReference>
<evidence type="ECO:0000256" key="1">
    <source>
        <dbReference type="ARBA" id="ARBA00004651"/>
    </source>
</evidence>
<keyword evidence="9 12" id="KW-1133">Transmembrane helix</keyword>
<gene>
    <name evidence="15" type="ORF">FP2_28580</name>
</gene>
<dbReference type="GO" id="GO:0009401">
    <property type="term" value="P:phosphoenolpyruvate-dependent sugar phosphotransferase system"/>
    <property type="evidence" value="ECO:0007669"/>
    <property type="project" value="UniProtKB-KW"/>
</dbReference>
<evidence type="ECO:0000259" key="14">
    <source>
        <dbReference type="PROSITE" id="PS51103"/>
    </source>
</evidence>
<dbReference type="GO" id="GO:0016301">
    <property type="term" value="F:kinase activity"/>
    <property type="evidence" value="ECO:0007669"/>
    <property type="project" value="UniProtKB-KW"/>
</dbReference>
<dbReference type="Pfam" id="PF00367">
    <property type="entry name" value="PTS_EIIB"/>
    <property type="match status" value="1"/>
</dbReference>
<feature type="transmembrane region" description="Helical" evidence="12">
    <location>
        <begin position="191"/>
        <end position="214"/>
    </location>
</feature>
<evidence type="ECO:0000259" key="13">
    <source>
        <dbReference type="PROSITE" id="PS51098"/>
    </source>
</evidence>
<feature type="transmembrane region" description="Helical" evidence="12">
    <location>
        <begin position="416"/>
        <end position="438"/>
    </location>
</feature>
<feature type="transmembrane region" description="Helical" evidence="12">
    <location>
        <begin position="450"/>
        <end position="472"/>
    </location>
</feature>
<feature type="transmembrane region" description="Helical" evidence="12">
    <location>
        <begin position="375"/>
        <end position="396"/>
    </location>
</feature>
<proteinExistence type="predicted"/>
<keyword evidence="6" id="KW-0598">Phosphotransferase system</keyword>
<evidence type="ECO:0000256" key="11">
    <source>
        <dbReference type="PROSITE-ProRule" id="PRU00421"/>
    </source>
</evidence>
<evidence type="ECO:0000256" key="12">
    <source>
        <dbReference type="SAM" id="Phobius"/>
    </source>
</evidence>
<dbReference type="InterPro" id="IPR003352">
    <property type="entry name" value="PTS_EIIC"/>
</dbReference>
<feature type="transmembrane region" description="Helical" evidence="12">
    <location>
        <begin position="309"/>
        <end position="331"/>
    </location>
</feature>
<evidence type="ECO:0000256" key="10">
    <source>
        <dbReference type="ARBA" id="ARBA00023136"/>
    </source>
</evidence>
<dbReference type="Gene3D" id="3.30.1360.60">
    <property type="entry name" value="Glucose permease domain IIB"/>
    <property type="match status" value="1"/>
</dbReference>
<dbReference type="PROSITE" id="PS01035">
    <property type="entry name" value="PTS_EIIB_TYPE_1_CYS"/>
    <property type="match status" value="1"/>
</dbReference>
<dbReference type="eggNOG" id="COG1263">
    <property type="taxonomic scope" value="Bacteria"/>
</dbReference>
<evidence type="ECO:0000256" key="2">
    <source>
        <dbReference type="ARBA" id="ARBA00022448"/>
    </source>
</evidence>
<feature type="transmembrane region" description="Helical" evidence="12">
    <location>
        <begin position="121"/>
        <end position="142"/>
    </location>
</feature>
<dbReference type="PROSITE" id="PS51103">
    <property type="entry name" value="PTS_EIIC_TYPE_1"/>
    <property type="match status" value="1"/>
</dbReference>
<dbReference type="EMBL" id="FP929045">
    <property type="protein sequence ID" value="CBL00133.1"/>
    <property type="molecule type" value="Genomic_DNA"/>
</dbReference>
<keyword evidence="10 12" id="KW-0472">Membrane</keyword>
<dbReference type="PATRIC" id="fig|718252.3.peg.1039"/>
<dbReference type="GO" id="GO:0090588">
    <property type="term" value="F:protein-phosphocysteine-N-acetylmuramate phosphotransferase system transporter activity"/>
    <property type="evidence" value="ECO:0007669"/>
    <property type="project" value="TreeGrafter"/>
</dbReference>
<evidence type="ECO:0000313" key="16">
    <source>
        <dbReference type="Proteomes" id="UP000008804"/>
    </source>
</evidence>
<keyword evidence="2" id="KW-0813">Transport</keyword>
<dbReference type="GO" id="GO:0005886">
    <property type="term" value="C:plasma membrane"/>
    <property type="evidence" value="ECO:0007669"/>
    <property type="project" value="UniProtKB-SubCell"/>
</dbReference>
<evidence type="ECO:0000313" key="15">
    <source>
        <dbReference type="EMBL" id="CBL00133.1"/>
    </source>
</evidence>
<evidence type="ECO:0000256" key="9">
    <source>
        <dbReference type="ARBA" id="ARBA00022989"/>
    </source>
</evidence>
<dbReference type="AlphaFoldDB" id="D4K1I4"/>
<dbReference type="SUPFAM" id="SSF55604">
    <property type="entry name" value="Glucose permease domain IIB"/>
    <property type="match status" value="1"/>
</dbReference>
<dbReference type="eggNOG" id="COG1264">
    <property type="taxonomic scope" value="Bacteria"/>
</dbReference>
<dbReference type="CDD" id="cd00212">
    <property type="entry name" value="PTS_IIB_glc"/>
    <property type="match status" value="1"/>
</dbReference>
<dbReference type="HOGENOM" id="CLU_012312_2_0_9"/>
<dbReference type="Proteomes" id="UP000008804">
    <property type="component" value="Chromosome"/>
</dbReference>
<dbReference type="RefSeq" id="WP_015565749.1">
    <property type="nucleotide sequence ID" value="NC_021042.1"/>
</dbReference>
<feature type="domain" description="PTS EIIC type-1" evidence="14">
    <location>
        <begin position="116"/>
        <end position="480"/>
    </location>
</feature>
<dbReference type="GO" id="GO:0008982">
    <property type="term" value="F:protein-N(PI)-phosphohistidine-sugar phosphotransferase activity"/>
    <property type="evidence" value="ECO:0007669"/>
    <property type="project" value="InterPro"/>
</dbReference>
<feature type="transmembrane region" description="Helical" evidence="12">
    <location>
        <begin position="256"/>
        <end position="276"/>
    </location>
</feature>
<keyword evidence="16" id="KW-1185">Reference proteome</keyword>
<keyword evidence="7 12" id="KW-0812">Transmembrane</keyword>
<dbReference type="PROSITE" id="PS51098">
    <property type="entry name" value="PTS_EIIB_TYPE_1"/>
    <property type="match status" value="1"/>
</dbReference>
<keyword evidence="5 15" id="KW-0808">Transferase</keyword>
<evidence type="ECO:0000256" key="6">
    <source>
        <dbReference type="ARBA" id="ARBA00022683"/>
    </source>
</evidence>
<reference evidence="15 16" key="1">
    <citation type="submission" date="2010-03" db="EMBL/GenBank/DDBJ databases">
        <title>The genome sequence of Faecalibacterium prausnitzii L2/6.</title>
        <authorList>
            <consortium name="metaHIT consortium -- http://www.metahit.eu/"/>
            <person name="Pajon A."/>
            <person name="Turner K."/>
            <person name="Parkhill J."/>
            <person name="Duncan S."/>
            <person name="Flint H."/>
        </authorList>
    </citation>
    <scope>NUCLEOTIDE SEQUENCE [LARGE SCALE GENOMIC DNA]</scope>
    <source>
        <strain evidence="16">L2-6</strain>
    </source>
</reference>
<sequence length="480" mass="50321">MTNEELVRAALEKVGGKSNVLTATNCMTRLRVRVKDDAKIDDDGLKAIEGVMGIVHDRTGYVEIVVGPGKCRKCADICRDMGIPADAAASTANDWQTNKAAVKAGQKQSKVRELFKTFGDIFIPLIPGVVASGLCAGINSLIGQVVPNYADIPALALISTLLGLMNTCFLGYLTAWVGYRAAEKFGGTPILGGMLGMITGLDGINKISSILGLFNEAVPLDSILRAGRGGVLAVVLGAWCLVKIERWVRKWMPESLDIVFTPLITMILCLVPYILVIMPATGYVSTALCWVVEKLCMSDVLIVRIIAGYVSTALFLPMVAMGMHHGLVALYSVQLESFGYVTLYPALAMAGAGQVGAAVAIYFKAKKCGNTRLKNVITGALPAGLLGIGEPLIYGVTLPMGKPFISAGLGAGFGGAFVMAMQVAATAWGPSGLLALFVMTAGPHGVAASVGCYAVGLVICYIMGFIVTNAMVSVEDVANA</sequence>
<dbReference type="InterPro" id="IPR001996">
    <property type="entry name" value="PTS_IIB_1"/>
</dbReference>
<keyword evidence="3" id="KW-1003">Cell membrane</keyword>
<name>D4K1I4_9FIRM</name>
<comment type="subcellular location">
    <subcellularLocation>
        <location evidence="1">Cell membrane</location>
        <topology evidence="1">Multi-pass membrane protein</topology>
    </subcellularLocation>
</comment>
<evidence type="ECO:0000256" key="7">
    <source>
        <dbReference type="ARBA" id="ARBA00022692"/>
    </source>
</evidence>
<reference evidence="15 16" key="2">
    <citation type="submission" date="2010-03" db="EMBL/GenBank/DDBJ databases">
        <authorList>
            <person name="Pajon A."/>
        </authorList>
    </citation>
    <scope>NUCLEOTIDE SEQUENCE [LARGE SCALE GENOMIC DNA]</scope>
    <source>
        <strain evidence="16">L2-6</strain>
    </source>
</reference>
<protein>
    <submittedName>
        <fullName evidence="15">Phosphotransferase system IIC components, glucose/maltose/N-acetylglucosamine-specific</fullName>
    </submittedName>
</protein>
<dbReference type="InterPro" id="IPR013013">
    <property type="entry name" value="PTS_EIIC_1"/>
</dbReference>
<evidence type="ECO:0000256" key="3">
    <source>
        <dbReference type="ARBA" id="ARBA00022475"/>
    </source>
</evidence>
<dbReference type="InterPro" id="IPR036878">
    <property type="entry name" value="Glu_permease_IIB"/>
</dbReference>
<evidence type="ECO:0000256" key="4">
    <source>
        <dbReference type="ARBA" id="ARBA00022597"/>
    </source>
</evidence>
<evidence type="ECO:0000256" key="5">
    <source>
        <dbReference type="ARBA" id="ARBA00022679"/>
    </source>
</evidence>
<accession>D4K1I4</accession>
<keyword evidence="8" id="KW-0418">Kinase</keyword>
<keyword evidence="4" id="KW-0762">Sugar transport</keyword>
<feature type="transmembrane region" description="Helical" evidence="12">
    <location>
        <begin position="343"/>
        <end position="363"/>
    </location>
</feature>
<organism evidence="15 16">
    <name type="scientific">Faecalibacterium prausnitzii L2-6</name>
    <dbReference type="NCBI Taxonomy" id="718252"/>
    <lineage>
        <taxon>Bacteria</taxon>
        <taxon>Bacillati</taxon>
        <taxon>Bacillota</taxon>
        <taxon>Clostridia</taxon>
        <taxon>Eubacteriales</taxon>
        <taxon>Oscillospiraceae</taxon>
        <taxon>Faecalibacterium</taxon>
    </lineage>
</organism>
<feature type="transmembrane region" description="Helical" evidence="12">
    <location>
        <begin position="154"/>
        <end position="179"/>
    </location>
</feature>
<feature type="transmembrane region" description="Helical" evidence="12">
    <location>
        <begin position="226"/>
        <end position="244"/>
    </location>
</feature>
<dbReference type="BioCyc" id="FPRA718252:G1375-2454-MONOMER"/>
<dbReference type="PANTHER" id="PTHR30175">
    <property type="entry name" value="PHOSPHOTRANSFERASE SYSTEM TRANSPORT PROTEIN"/>
    <property type="match status" value="1"/>
</dbReference>
<dbReference type="Pfam" id="PF02378">
    <property type="entry name" value="PTS_EIIC"/>
    <property type="match status" value="1"/>
</dbReference>
<dbReference type="InterPro" id="IPR018113">
    <property type="entry name" value="PTrfase_EIIB_Cys"/>
</dbReference>
<dbReference type="InterPro" id="IPR050558">
    <property type="entry name" value="PTS_Sugar-Specific_Components"/>
</dbReference>